<feature type="region of interest" description="Disordered" evidence="1">
    <location>
        <begin position="18"/>
        <end position="84"/>
    </location>
</feature>
<reference evidence="2 3" key="2">
    <citation type="journal article" date="2023" name="Mol. Biol. Evol.">
        <title>Genomics of Secondarily Temperate Adaptation in the Only Non-Antarctic Icefish.</title>
        <authorList>
            <person name="Rivera-Colon A.G."/>
            <person name="Rayamajhi N."/>
            <person name="Minhas B.F."/>
            <person name="Madrigal G."/>
            <person name="Bilyk K.T."/>
            <person name="Yoon V."/>
            <person name="Hune M."/>
            <person name="Gregory S."/>
            <person name="Cheng C.H.C."/>
            <person name="Catchen J.M."/>
        </authorList>
    </citation>
    <scope>NUCLEOTIDE SEQUENCE [LARGE SCALE GENOMIC DNA]</scope>
    <source>
        <strain evidence="2">JMC-PN-2008</strain>
    </source>
</reference>
<keyword evidence="3" id="KW-1185">Reference proteome</keyword>
<sequence length="105" mass="11548">MTAFNVHLGVRPASMCLAEPPGASGKSLGNLERGSSSPRSRFAGLSSTIRGHSHPTMREEVEKRRRSKAGLIQQQQQPLQASHAALEEKLSRNSAYSFILTMIWM</sequence>
<comment type="caution">
    <text evidence="2">The sequence shown here is derived from an EMBL/GenBank/DDBJ whole genome shotgun (WGS) entry which is preliminary data.</text>
</comment>
<dbReference type="AlphaFoldDB" id="A0AAN7X8K1"/>
<name>A0AAN7X8K1_ELEMC</name>
<reference evidence="2 3" key="1">
    <citation type="journal article" date="2023" name="Genes (Basel)">
        <title>Chromosome-Level Genome Assembly and Circadian Gene Repertoire of the Patagonia Blennie Eleginops maclovinus-The Closest Ancestral Proxy of Antarctic Cryonotothenioids.</title>
        <authorList>
            <person name="Cheng C.C."/>
            <person name="Rivera-Colon A.G."/>
            <person name="Minhas B.F."/>
            <person name="Wilson L."/>
            <person name="Rayamajhi N."/>
            <person name="Vargas-Chacoff L."/>
            <person name="Catchen J.M."/>
        </authorList>
    </citation>
    <scope>NUCLEOTIDE SEQUENCE [LARGE SCALE GENOMIC DNA]</scope>
    <source>
        <strain evidence="2">JMC-PN-2008</strain>
    </source>
</reference>
<evidence type="ECO:0000313" key="2">
    <source>
        <dbReference type="EMBL" id="KAK5855439.1"/>
    </source>
</evidence>
<dbReference type="Proteomes" id="UP001346869">
    <property type="component" value="Unassembled WGS sequence"/>
</dbReference>
<organism evidence="2 3">
    <name type="scientific">Eleginops maclovinus</name>
    <name type="common">Patagonian blennie</name>
    <name type="synonym">Eleginus maclovinus</name>
    <dbReference type="NCBI Taxonomy" id="56733"/>
    <lineage>
        <taxon>Eukaryota</taxon>
        <taxon>Metazoa</taxon>
        <taxon>Chordata</taxon>
        <taxon>Craniata</taxon>
        <taxon>Vertebrata</taxon>
        <taxon>Euteleostomi</taxon>
        <taxon>Actinopterygii</taxon>
        <taxon>Neopterygii</taxon>
        <taxon>Teleostei</taxon>
        <taxon>Neoteleostei</taxon>
        <taxon>Acanthomorphata</taxon>
        <taxon>Eupercaria</taxon>
        <taxon>Perciformes</taxon>
        <taxon>Notothenioidei</taxon>
        <taxon>Eleginopidae</taxon>
        <taxon>Eleginops</taxon>
    </lineage>
</organism>
<evidence type="ECO:0000313" key="3">
    <source>
        <dbReference type="Proteomes" id="UP001346869"/>
    </source>
</evidence>
<dbReference type="EMBL" id="JAUZQC010000018">
    <property type="protein sequence ID" value="KAK5855439.1"/>
    <property type="molecule type" value="Genomic_DNA"/>
</dbReference>
<evidence type="ECO:0000256" key="1">
    <source>
        <dbReference type="SAM" id="MobiDB-lite"/>
    </source>
</evidence>
<feature type="compositionally biased region" description="Polar residues" evidence="1">
    <location>
        <begin position="33"/>
        <end position="50"/>
    </location>
</feature>
<accession>A0AAN7X8K1</accession>
<protein>
    <submittedName>
        <fullName evidence="2">Uncharacterized protein</fullName>
    </submittedName>
</protein>
<proteinExistence type="predicted"/>
<gene>
    <name evidence="2" type="ORF">PBY51_005540</name>
</gene>